<feature type="transmembrane region" description="Helical" evidence="8">
    <location>
        <begin position="118"/>
        <end position="136"/>
    </location>
</feature>
<dbReference type="OrthoDB" id="9811222at2"/>
<evidence type="ECO:0000313" key="10">
    <source>
        <dbReference type="EMBL" id="ADE55567.1"/>
    </source>
</evidence>
<keyword evidence="2" id="KW-1003">Cell membrane</keyword>
<evidence type="ECO:0000256" key="8">
    <source>
        <dbReference type="SAM" id="Phobius"/>
    </source>
</evidence>
<evidence type="ECO:0000313" key="11">
    <source>
        <dbReference type="Proteomes" id="UP000000925"/>
    </source>
</evidence>
<dbReference type="STRING" id="583355.Caka_2551"/>
<keyword evidence="7 8" id="KW-0472">Membrane</keyword>
<keyword evidence="4 10" id="KW-0808">Transferase</keyword>
<feature type="transmembrane region" description="Helical" evidence="8">
    <location>
        <begin position="23"/>
        <end position="42"/>
    </location>
</feature>
<comment type="subcellular location">
    <subcellularLocation>
        <location evidence="1">Cell membrane</location>
        <topology evidence="1">Multi-pass membrane protein</topology>
    </subcellularLocation>
</comment>
<reference evidence="10 11" key="1">
    <citation type="journal article" date="2010" name="Stand. Genomic Sci.">
        <title>Complete genome sequence of Coraliomargarita akajimensis type strain (04OKA010-24).</title>
        <authorList>
            <person name="Mavromatis K."/>
            <person name="Abt B."/>
            <person name="Brambilla E."/>
            <person name="Lapidus A."/>
            <person name="Copeland A."/>
            <person name="Deshpande S."/>
            <person name="Nolan M."/>
            <person name="Lucas S."/>
            <person name="Tice H."/>
            <person name="Cheng J.F."/>
            <person name="Han C."/>
            <person name="Detter J.C."/>
            <person name="Woyke T."/>
            <person name="Goodwin L."/>
            <person name="Pitluck S."/>
            <person name="Held B."/>
            <person name="Brettin T."/>
            <person name="Tapia R."/>
            <person name="Ivanova N."/>
            <person name="Mikhailova N."/>
            <person name="Pati A."/>
            <person name="Liolios K."/>
            <person name="Chen A."/>
            <person name="Palaniappan K."/>
            <person name="Land M."/>
            <person name="Hauser L."/>
            <person name="Chang Y.J."/>
            <person name="Jeffries C.D."/>
            <person name="Rohde M."/>
            <person name="Goker M."/>
            <person name="Bristow J."/>
            <person name="Eisen J.A."/>
            <person name="Markowitz V."/>
            <person name="Hugenholtz P."/>
            <person name="Klenk H.P."/>
            <person name="Kyrpides N.C."/>
        </authorList>
    </citation>
    <scope>NUCLEOTIDE SEQUENCE [LARGE SCALE GENOMIC DNA]</scope>
    <source>
        <strain evidence="11">DSM 45221 / IAM 15411 / JCM 23193 / KCTC 12865</strain>
    </source>
</reference>
<dbReference type="HOGENOM" id="CLU_038808_1_0_0"/>
<keyword evidence="6 8" id="KW-1133">Transmembrane helix</keyword>
<dbReference type="InterPro" id="IPR038731">
    <property type="entry name" value="RgtA/B/C-like"/>
</dbReference>
<gene>
    <name evidence="10" type="ordered locus">Caka_2551</name>
</gene>
<keyword evidence="11" id="KW-1185">Reference proteome</keyword>
<evidence type="ECO:0000256" key="1">
    <source>
        <dbReference type="ARBA" id="ARBA00004651"/>
    </source>
</evidence>
<dbReference type="EMBL" id="CP001998">
    <property type="protein sequence ID" value="ADE55567.1"/>
    <property type="molecule type" value="Genomic_DNA"/>
</dbReference>
<evidence type="ECO:0000256" key="5">
    <source>
        <dbReference type="ARBA" id="ARBA00022692"/>
    </source>
</evidence>
<evidence type="ECO:0000256" key="4">
    <source>
        <dbReference type="ARBA" id="ARBA00022679"/>
    </source>
</evidence>
<feature type="transmembrane region" description="Helical" evidence="8">
    <location>
        <begin position="321"/>
        <end position="337"/>
    </location>
</feature>
<dbReference type="InterPro" id="IPR050297">
    <property type="entry name" value="LipidA_mod_glycosyltrf_83"/>
</dbReference>
<organism evidence="10 11">
    <name type="scientific">Coraliomargarita akajimensis (strain DSM 45221 / IAM 15411 / JCM 23193 / KCTC 12865 / 04OKA010-24)</name>
    <dbReference type="NCBI Taxonomy" id="583355"/>
    <lineage>
        <taxon>Bacteria</taxon>
        <taxon>Pseudomonadati</taxon>
        <taxon>Verrucomicrobiota</taxon>
        <taxon>Opitutia</taxon>
        <taxon>Puniceicoccales</taxon>
        <taxon>Coraliomargaritaceae</taxon>
        <taxon>Coraliomargarita</taxon>
    </lineage>
</organism>
<dbReference type="Pfam" id="PF13231">
    <property type="entry name" value="PMT_2"/>
    <property type="match status" value="1"/>
</dbReference>
<feature type="transmembrane region" description="Helical" evidence="8">
    <location>
        <begin position="91"/>
        <end position="111"/>
    </location>
</feature>
<dbReference type="PANTHER" id="PTHR33908:SF9">
    <property type="entry name" value="BLL5595 PROTEIN"/>
    <property type="match status" value="1"/>
</dbReference>
<dbReference type="GO" id="GO:0009103">
    <property type="term" value="P:lipopolysaccharide biosynthetic process"/>
    <property type="evidence" value="ECO:0007669"/>
    <property type="project" value="UniProtKB-ARBA"/>
</dbReference>
<feature type="transmembrane region" description="Helical" evidence="8">
    <location>
        <begin position="170"/>
        <end position="200"/>
    </location>
</feature>
<feature type="transmembrane region" description="Helical" evidence="8">
    <location>
        <begin position="212"/>
        <end position="230"/>
    </location>
</feature>
<proteinExistence type="predicted"/>
<feature type="transmembrane region" description="Helical" evidence="8">
    <location>
        <begin position="344"/>
        <end position="366"/>
    </location>
</feature>
<evidence type="ECO:0000256" key="3">
    <source>
        <dbReference type="ARBA" id="ARBA00022676"/>
    </source>
</evidence>
<dbReference type="AlphaFoldDB" id="D5EP57"/>
<keyword evidence="5 8" id="KW-0812">Transmembrane</keyword>
<sequence length="507" mass="56520">MVAVPAWALCIAMLMGETKRNEWALLWLAVWAFTHLGLWTLIPTLCNSCLPLDCMEAVMWGSEWQWGYDKHPPLSGWAAQLAVLLMGDPGVYLLSQLCIVTAGLGILAIAVKHLGYDLRTAVLSVVLLDCVYFFTYNSVEFNVNMLQLPFWAWGWYCGIDGLQNRRWLSWVGLGVCVALGALTKYIAVFLLIPLFSWWLLRGELFKALRSPGLYVAGVVSILLFAPHLLWMREHDWITITYGMRRTGSEDAALWQYLWHPLEFALTQVGIALVPLLVVLFVRLRGGRSGEVPKGVLGISFGAYLFLTALSLVTAIRPVTVWAAPFALGLGLWIVPKYRLDQRGWLLPASFGMGGVALVAYTIVYGMGPIIREKPHRVNYPGAAIAQAVEAAWQAAGYGELEYVIADEWLGGMVNRYGASHASLMIRGDLTRSAYLSEEAVHQRGAMVLWLKARDARSDAQSGIQSLRPDLLERFPQMEPLEDLVIDWPRRRDSLQGRYGLALIPPGS</sequence>
<keyword evidence="3" id="KW-0328">Glycosyltransferase</keyword>
<evidence type="ECO:0000256" key="6">
    <source>
        <dbReference type="ARBA" id="ARBA00022989"/>
    </source>
</evidence>
<name>D5EP57_CORAD</name>
<protein>
    <submittedName>
        <fullName evidence="10">PMT family 4-amino-4-deoxy-L-arabinose transferase/glycosyltransferase</fullName>
    </submittedName>
</protein>
<dbReference type="PANTHER" id="PTHR33908">
    <property type="entry name" value="MANNOSYLTRANSFERASE YKCB-RELATED"/>
    <property type="match status" value="1"/>
</dbReference>
<accession>D5EP57</accession>
<evidence type="ECO:0000256" key="2">
    <source>
        <dbReference type="ARBA" id="ARBA00022475"/>
    </source>
</evidence>
<dbReference type="Proteomes" id="UP000000925">
    <property type="component" value="Chromosome"/>
</dbReference>
<evidence type="ECO:0000256" key="7">
    <source>
        <dbReference type="ARBA" id="ARBA00023136"/>
    </source>
</evidence>
<evidence type="ECO:0000259" key="9">
    <source>
        <dbReference type="Pfam" id="PF13231"/>
    </source>
</evidence>
<dbReference type="eggNOG" id="COG1807">
    <property type="taxonomic scope" value="Bacteria"/>
</dbReference>
<dbReference type="GO" id="GO:0005886">
    <property type="term" value="C:plasma membrane"/>
    <property type="evidence" value="ECO:0007669"/>
    <property type="project" value="UniProtKB-SubCell"/>
</dbReference>
<feature type="domain" description="Glycosyltransferase RgtA/B/C/D-like" evidence="9">
    <location>
        <begin position="70"/>
        <end position="230"/>
    </location>
</feature>
<feature type="transmembrane region" description="Helical" evidence="8">
    <location>
        <begin position="295"/>
        <end position="315"/>
    </location>
</feature>
<feature type="transmembrane region" description="Helical" evidence="8">
    <location>
        <begin position="263"/>
        <end position="283"/>
    </location>
</feature>
<dbReference type="GO" id="GO:0016763">
    <property type="term" value="F:pentosyltransferase activity"/>
    <property type="evidence" value="ECO:0007669"/>
    <property type="project" value="TreeGrafter"/>
</dbReference>
<dbReference type="KEGG" id="caa:Caka_2551"/>